<accession>A0A149UTN4</accession>
<name>A0A149UTN4_9PROT</name>
<evidence type="ECO:0000313" key="3">
    <source>
        <dbReference type="Proteomes" id="UP000075312"/>
    </source>
</evidence>
<organism evidence="2 3">
    <name type="scientific">Acetobacter cerevisiae</name>
    <dbReference type="NCBI Taxonomy" id="178900"/>
    <lineage>
        <taxon>Bacteria</taxon>
        <taxon>Pseudomonadati</taxon>
        <taxon>Pseudomonadota</taxon>
        <taxon>Alphaproteobacteria</taxon>
        <taxon>Acetobacterales</taxon>
        <taxon>Acetobacteraceae</taxon>
        <taxon>Acetobacter</taxon>
    </lineage>
</organism>
<feature type="non-terminal residue" evidence="2">
    <location>
        <position position="1"/>
    </location>
</feature>
<proteinExistence type="predicted"/>
<evidence type="ECO:0000256" key="1">
    <source>
        <dbReference type="SAM" id="MobiDB-lite"/>
    </source>
</evidence>
<feature type="region of interest" description="Disordered" evidence="1">
    <location>
        <begin position="53"/>
        <end position="83"/>
    </location>
</feature>
<dbReference type="Proteomes" id="UP000075312">
    <property type="component" value="Unassembled WGS sequence"/>
</dbReference>
<evidence type="ECO:0000313" key="2">
    <source>
        <dbReference type="EMBL" id="KXV71185.1"/>
    </source>
</evidence>
<comment type="caution">
    <text evidence="2">The sequence shown here is derived from an EMBL/GenBank/DDBJ whole genome shotgun (WGS) entry which is preliminary data.</text>
</comment>
<reference evidence="2 3" key="1">
    <citation type="submission" date="2015-06" db="EMBL/GenBank/DDBJ databases">
        <title>Improved classification and identification of acetic acid bacteria using matrix-assisted laser desorption/ionization time-of-flight mass spectrometry; Gluconobacter nephelii and Gluconobacter uchimurae are later heterotypic synonyms of Gluconobacter japonicus and Gluconobacter oxydans, respectively.</title>
        <authorList>
            <person name="Li L."/>
            <person name="Cleenwerck I."/>
            <person name="De Vuyst L."/>
            <person name="Vandamme P."/>
        </authorList>
    </citation>
    <scope>NUCLEOTIDE SEQUENCE [LARGE SCALE GENOMIC DNA]</scope>
    <source>
        <strain evidence="2 3">LMG 1608</strain>
    </source>
</reference>
<dbReference type="AlphaFoldDB" id="A0A149UTN4"/>
<gene>
    <name evidence="2" type="ORF">AD952_10065</name>
</gene>
<dbReference type="PATRIC" id="fig|178900.6.peg.3205"/>
<sequence length="83" mass="9110">PPTSADAPNAPPRYEVRRILKAYIDAEWLATLDERLEAYLAHARSLEQTDLPLAGAPATPEQNIAAESQLFPDHADTGLTDRD</sequence>
<dbReference type="RefSeq" id="WP_197464437.1">
    <property type="nucleotide sequence ID" value="NZ_LHZY01000033.1"/>
</dbReference>
<dbReference type="EMBL" id="LHZY01000033">
    <property type="protein sequence ID" value="KXV71185.1"/>
    <property type="molecule type" value="Genomic_DNA"/>
</dbReference>
<protein>
    <submittedName>
        <fullName evidence="2">Uncharacterized protein</fullName>
    </submittedName>
</protein>
<feature type="compositionally biased region" description="Basic and acidic residues" evidence="1">
    <location>
        <begin position="73"/>
        <end position="83"/>
    </location>
</feature>